<keyword evidence="5" id="KW-1185">Reference proteome</keyword>
<dbReference type="SUPFAM" id="SSF82657">
    <property type="entry name" value="BolA-like"/>
    <property type="match status" value="1"/>
</dbReference>
<evidence type="ECO:0000313" key="5">
    <source>
        <dbReference type="Proteomes" id="UP000294958"/>
    </source>
</evidence>
<reference evidence="2 4" key="1">
    <citation type="submission" date="2014-02" db="EMBL/GenBank/DDBJ databases">
        <title>Aquamicrobium defluvii Genome sequencing.</title>
        <authorList>
            <person name="Wang X."/>
        </authorList>
    </citation>
    <scope>NUCLEOTIDE SEQUENCE [LARGE SCALE GENOMIC DNA]</scope>
    <source>
        <strain evidence="2 4">W13Z1</strain>
    </source>
</reference>
<evidence type="ECO:0000313" key="2">
    <source>
        <dbReference type="EMBL" id="EXL03390.1"/>
    </source>
</evidence>
<dbReference type="PIRSF" id="PIRSF003113">
    <property type="entry name" value="BolA"/>
    <property type="match status" value="1"/>
</dbReference>
<dbReference type="Proteomes" id="UP000294958">
    <property type="component" value="Unassembled WGS sequence"/>
</dbReference>
<comment type="caution">
    <text evidence="2">The sequence shown here is derived from an EMBL/GenBank/DDBJ whole genome shotgun (WGS) entry which is preliminary data.</text>
</comment>
<dbReference type="eggNOG" id="COG0271">
    <property type="taxonomic scope" value="Bacteria"/>
</dbReference>
<dbReference type="AlphaFoldDB" id="A0A011V4K7"/>
<dbReference type="RefSeq" id="WP_035029864.1">
    <property type="nucleotide sequence ID" value="NZ_KK073897.1"/>
</dbReference>
<gene>
    <name evidence="2" type="ORF">BG36_12230</name>
    <name evidence="3" type="ORF">DES43_11776</name>
</gene>
<dbReference type="Proteomes" id="UP000019849">
    <property type="component" value="Unassembled WGS sequence"/>
</dbReference>
<evidence type="ECO:0000313" key="3">
    <source>
        <dbReference type="EMBL" id="TDR34043.1"/>
    </source>
</evidence>
<name>A0A011V4K7_9HYPH</name>
<sequence length="100" mass="11105">MSRHERIEKKLTGIFAPERLVVVNESHLHAGHHHHDSDHHATFDGTGETHFRVRIVSPAFAGMSRIERHRAVNDALADEIAGGLHALAVEPAAPGEKTRW</sequence>
<accession>A0A011V4K7</accession>
<dbReference type="EMBL" id="JENY01000025">
    <property type="protein sequence ID" value="EXL03390.1"/>
    <property type="molecule type" value="Genomic_DNA"/>
</dbReference>
<dbReference type="PANTHER" id="PTHR46230:SF7">
    <property type="entry name" value="BOLA-LIKE PROTEIN 1"/>
    <property type="match status" value="1"/>
</dbReference>
<dbReference type="Pfam" id="PF01722">
    <property type="entry name" value="BolA"/>
    <property type="match status" value="1"/>
</dbReference>
<dbReference type="OrthoDB" id="9811118at2"/>
<dbReference type="HOGENOM" id="CLU_109462_2_1_5"/>
<dbReference type="InterPro" id="IPR036065">
    <property type="entry name" value="BolA-like_sf"/>
</dbReference>
<comment type="similarity">
    <text evidence="1">Belongs to the BolA/IbaG family.</text>
</comment>
<dbReference type="PANTHER" id="PTHR46230">
    <property type="match status" value="1"/>
</dbReference>
<proteinExistence type="inferred from homology"/>
<reference evidence="3 5" key="2">
    <citation type="submission" date="2019-03" db="EMBL/GenBank/DDBJ databases">
        <title>Genomic Encyclopedia of Type Strains, Phase IV (KMG-IV): sequencing the most valuable type-strain genomes for metagenomic binning, comparative biology and taxonomic classification.</title>
        <authorList>
            <person name="Goeker M."/>
        </authorList>
    </citation>
    <scope>NUCLEOTIDE SEQUENCE [LARGE SCALE GENOMIC DNA]</scope>
    <source>
        <strain evidence="3 5">DSM 11603</strain>
    </source>
</reference>
<dbReference type="Gene3D" id="3.30.300.90">
    <property type="entry name" value="BolA-like"/>
    <property type="match status" value="1"/>
</dbReference>
<evidence type="ECO:0000313" key="4">
    <source>
        <dbReference type="Proteomes" id="UP000019849"/>
    </source>
</evidence>
<dbReference type="InterPro" id="IPR002634">
    <property type="entry name" value="BolA"/>
</dbReference>
<dbReference type="STRING" id="69279.BG36_12230"/>
<dbReference type="PATRIC" id="fig|69279.3.peg.3536"/>
<protein>
    <submittedName>
        <fullName evidence="2">BolA family transcriptional regulator</fullName>
    </submittedName>
    <submittedName>
        <fullName evidence="3">BolA protein</fullName>
    </submittedName>
</protein>
<organism evidence="2 4">
    <name type="scientific">Aquamicrobium defluvii</name>
    <dbReference type="NCBI Taxonomy" id="69279"/>
    <lineage>
        <taxon>Bacteria</taxon>
        <taxon>Pseudomonadati</taxon>
        <taxon>Pseudomonadota</taxon>
        <taxon>Alphaproteobacteria</taxon>
        <taxon>Hyphomicrobiales</taxon>
        <taxon>Phyllobacteriaceae</taxon>
        <taxon>Aquamicrobium</taxon>
    </lineage>
</organism>
<dbReference type="GO" id="GO:0016226">
    <property type="term" value="P:iron-sulfur cluster assembly"/>
    <property type="evidence" value="ECO:0007669"/>
    <property type="project" value="TreeGrafter"/>
</dbReference>
<dbReference type="EMBL" id="SNZF01000017">
    <property type="protein sequence ID" value="TDR34043.1"/>
    <property type="molecule type" value="Genomic_DNA"/>
</dbReference>
<evidence type="ECO:0000256" key="1">
    <source>
        <dbReference type="RuleBase" id="RU003860"/>
    </source>
</evidence>